<dbReference type="KEGG" id="dcr:108204519"/>
<feature type="transmembrane region" description="Helical" evidence="7">
    <location>
        <begin position="208"/>
        <end position="228"/>
    </location>
</feature>
<keyword evidence="5 7" id="KW-0472">Membrane</keyword>
<evidence type="ECO:0000256" key="6">
    <source>
        <dbReference type="ARBA" id="ARBA00023315"/>
    </source>
</evidence>
<feature type="transmembrane region" description="Helical" evidence="7">
    <location>
        <begin position="47"/>
        <end position="69"/>
    </location>
</feature>
<sequence>MELDLGAMASMIGVSVPVLRFLLCFIATVPVSFVWRLIPGGPAVKNLYAAVTGVVLSYLSFGASSNLHFLVPMLCGYGAMVVYRERCGLVTFVLAMGYLIGCHVYYMSGDAWKEGGIDATGALMVLTLKVISCAINYNDGLLKEEDLRESQKKNRLLELPTITEYFGYCLCCGSHFAGPVFEIKDYLNWTEKKGIWTASDKGKSPSPYWPALRAILQAVICMGLYLYLSPHFPLTRFTEPIYQEWGFWKRISYQYMAGFTARWKYYFIWSISESSIIISGLGFSGWTNSSPPKARWDRAKNVDILGVELATSSVQLPLVWNIQVSTWLRHYVYDRLVQKGKKPGFFQLLATQTVSAVWHGLYPGYMIFFVQTALMIAGSRVLYKWQQSLPPKMAIVKNLLVFINFLYTLMVLNCSAAGFMVLSFHETLTAYKSVYFIATIVPVTLILLGKIIKPARPARTKARKEE</sequence>
<dbReference type="PANTHER" id="PTHR13906">
    <property type="entry name" value="PORCUPINE"/>
    <property type="match status" value="1"/>
</dbReference>
<dbReference type="InterPro" id="IPR049941">
    <property type="entry name" value="LPLAT_7/PORCN-like"/>
</dbReference>
<dbReference type="GO" id="GO:0008654">
    <property type="term" value="P:phospholipid biosynthetic process"/>
    <property type="evidence" value="ECO:0007669"/>
    <property type="project" value="TreeGrafter"/>
</dbReference>
<dbReference type="GO" id="GO:0019432">
    <property type="term" value="P:triglyceride biosynthetic process"/>
    <property type="evidence" value="ECO:0007669"/>
    <property type="project" value="TreeGrafter"/>
</dbReference>
<keyword evidence="3 7" id="KW-0812">Transmembrane</keyword>
<feature type="transmembrane region" description="Helical" evidence="7">
    <location>
        <begin position="434"/>
        <end position="452"/>
    </location>
</feature>
<feature type="transmembrane region" description="Helical" evidence="7">
    <location>
        <begin position="362"/>
        <end position="383"/>
    </location>
</feature>
<feature type="transmembrane region" description="Helical" evidence="7">
    <location>
        <begin position="395"/>
        <end position="422"/>
    </location>
</feature>
<keyword evidence="6" id="KW-0012">Acyltransferase</keyword>
<dbReference type="GO" id="GO:0005783">
    <property type="term" value="C:endoplasmic reticulum"/>
    <property type="evidence" value="ECO:0007669"/>
    <property type="project" value="TreeGrafter"/>
</dbReference>
<reference evidence="8" key="2">
    <citation type="submission" date="2022-03" db="EMBL/GenBank/DDBJ databases">
        <title>Draft title - Genomic analysis of global carrot germplasm unveils the trajectory of domestication and the origin of high carotenoid orange carrot.</title>
        <authorList>
            <person name="Iorizzo M."/>
            <person name="Ellison S."/>
            <person name="Senalik D."/>
            <person name="Macko-Podgorni A."/>
            <person name="Grzebelus D."/>
            <person name="Bostan H."/>
            <person name="Rolling W."/>
            <person name="Curaba J."/>
            <person name="Simon P."/>
        </authorList>
    </citation>
    <scope>NUCLEOTIDE SEQUENCE</scope>
    <source>
        <tissue evidence="8">Leaf</tissue>
    </source>
</reference>
<gene>
    <name evidence="8" type="ORF">DCAR_0100363</name>
</gene>
<accession>A0AAF0W437</accession>
<feature type="transmembrane region" description="Helical" evidence="7">
    <location>
        <begin position="265"/>
        <end position="286"/>
    </location>
</feature>
<name>A0AAF0W437_DAUCS</name>
<evidence type="ECO:0000313" key="8">
    <source>
        <dbReference type="EMBL" id="WOG81218.1"/>
    </source>
</evidence>
<dbReference type="Pfam" id="PF03062">
    <property type="entry name" value="MBOAT"/>
    <property type="match status" value="1"/>
</dbReference>
<reference evidence="8" key="1">
    <citation type="journal article" date="2016" name="Nat. Genet.">
        <title>A high-quality carrot genome assembly provides new insights into carotenoid accumulation and asterid genome evolution.</title>
        <authorList>
            <person name="Iorizzo M."/>
            <person name="Ellison S."/>
            <person name="Senalik D."/>
            <person name="Zeng P."/>
            <person name="Satapoomin P."/>
            <person name="Huang J."/>
            <person name="Bowman M."/>
            <person name="Iovene M."/>
            <person name="Sanseverino W."/>
            <person name="Cavagnaro P."/>
            <person name="Yildiz M."/>
            <person name="Macko-Podgorni A."/>
            <person name="Moranska E."/>
            <person name="Grzebelus E."/>
            <person name="Grzebelus D."/>
            <person name="Ashrafi H."/>
            <person name="Zheng Z."/>
            <person name="Cheng S."/>
            <person name="Spooner D."/>
            <person name="Van Deynze A."/>
            <person name="Simon P."/>
        </authorList>
    </citation>
    <scope>NUCLEOTIDE SEQUENCE</scope>
    <source>
        <tissue evidence="8">Leaf</tissue>
    </source>
</reference>
<dbReference type="InterPro" id="IPR004299">
    <property type="entry name" value="MBOAT_fam"/>
</dbReference>
<keyword evidence="2" id="KW-0808">Transferase</keyword>
<evidence type="ECO:0000256" key="2">
    <source>
        <dbReference type="ARBA" id="ARBA00022679"/>
    </source>
</evidence>
<evidence type="ECO:0000256" key="1">
    <source>
        <dbReference type="ARBA" id="ARBA00004141"/>
    </source>
</evidence>
<dbReference type="AlphaFoldDB" id="A0AAF0W437"/>
<feature type="transmembrane region" description="Helical" evidence="7">
    <location>
        <begin position="89"/>
        <end position="107"/>
    </location>
</feature>
<dbReference type="Proteomes" id="UP000077755">
    <property type="component" value="Chromosome 1"/>
</dbReference>
<dbReference type="GO" id="GO:0030258">
    <property type="term" value="P:lipid modification"/>
    <property type="evidence" value="ECO:0007669"/>
    <property type="project" value="TreeGrafter"/>
</dbReference>
<dbReference type="GO" id="GO:0016020">
    <property type="term" value="C:membrane"/>
    <property type="evidence" value="ECO:0007669"/>
    <property type="project" value="UniProtKB-SubCell"/>
</dbReference>
<feature type="transmembrane region" description="Helical" evidence="7">
    <location>
        <begin position="12"/>
        <end position="35"/>
    </location>
</feature>
<proteinExistence type="predicted"/>
<comment type="subcellular location">
    <subcellularLocation>
        <location evidence="1">Membrane</location>
        <topology evidence="1">Multi-pass membrane protein</topology>
    </subcellularLocation>
</comment>
<keyword evidence="4 7" id="KW-1133">Transmembrane helix</keyword>
<protein>
    <submittedName>
        <fullName evidence="8">Uncharacterized protein</fullName>
    </submittedName>
</protein>
<keyword evidence="9" id="KW-1185">Reference proteome</keyword>
<evidence type="ECO:0000256" key="4">
    <source>
        <dbReference type="ARBA" id="ARBA00022989"/>
    </source>
</evidence>
<organism evidence="8 9">
    <name type="scientific">Daucus carota subsp. sativus</name>
    <name type="common">Carrot</name>
    <dbReference type="NCBI Taxonomy" id="79200"/>
    <lineage>
        <taxon>Eukaryota</taxon>
        <taxon>Viridiplantae</taxon>
        <taxon>Streptophyta</taxon>
        <taxon>Embryophyta</taxon>
        <taxon>Tracheophyta</taxon>
        <taxon>Spermatophyta</taxon>
        <taxon>Magnoliopsida</taxon>
        <taxon>eudicotyledons</taxon>
        <taxon>Gunneridae</taxon>
        <taxon>Pentapetalae</taxon>
        <taxon>asterids</taxon>
        <taxon>campanulids</taxon>
        <taxon>Apiales</taxon>
        <taxon>Apiaceae</taxon>
        <taxon>Apioideae</taxon>
        <taxon>Scandiceae</taxon>
        <taxon>Daucinae</taxon>
        <taxon>Daucus</taxon>
        <taxon>Daucus sect. Daucus</taxon>
    </lineage>
</organism>
<evidence type="ECO:0000256" key="3">
    <source>
        <dbReference type="ARBA" id="ARBA00022692"/>
    </source>
</evidence>
<dbReference type="GO" id="GO:0016746">
    <property type="term" value="F:acyltransferase activity"/>
    <property type="evidence" value="ECO:0007669"/>
    <property type="project" value="UniProtKB-KW"/>
</dbReference>
<evidence type="ECO:0000256" key="5">
    <source>
        <dbReference type="ARBA" id="ARBA00023136"/>
    </source>
</evidence>
<dbReference type="EMBL" id="CP093343">
    <property type="protein sequence ID" value="WOG81218.1"/>
    <property type="molecule type" value="Genomic_DNA"/>
</dbReference>
<dbReference type="PANTHER" id="PTHR13906:SF4">
    <property type="entry name" value="LYSOPHOSPHOLIPID ACYLTRANSFERASE 6"/>
    <property type="match status" value="1"/>
</dbReference>
<evidence type="ECO:0000256" key="7">
    <source>
        <dbReference type="SAM" id="Phobius"/>
    </source>
</evidence>
<evidence type="ECO:0000313" key="9">
    <source>
        <dbReference type="Proteomes" id="UP000077755"/>
    </source>
</evidence>